<evidence type="ECO:0000313" key="1">
    <source>
        <dbReference type="EMBL" id="GAH23644.1"/>
    </source>
</evidence>
<accession>X1F2P5</accession>
<dbReference type="EMBL" id="BART01039814">
    <property type="protein sequence ID" value="GAH23644.1"/>
    <property type="molecule type" value="Genomic_DNA"/>
</dbReference>
<sequence>RSWESTKLFYPHIHLIIGFTDKEFELFEHKDKYGKIKLRVSDQDRDIINKYWHSFIDIQGVDNSVGAVEELTKYVTKELNTDKGHKTATISIIS</sequence>
<gene>
    <name evidence="1" type="ORF">S01H4_65204</name>
</gene>
<proteinExistence type="predicted"/>
<dbReference type="AlphaFoldDB" id="X1F2P5"/>
<comment type="caution">
    <text evidence="1">The sequence shown here is derived from an EMBL/GenBank/DDBJ whole genome shotgun (WGS) entry which is preliminary data.</text>
</comment>
<name>X1F2P5_9ZZZZ</name>
<protein>
    <recommendedName>
        <fullName evidence="2">Replication protein</fullName>
    </recommendedName>
</protein>
<organism evidence="1">
    <name type="scientific">marine sediment metagenome</name>
    <dbReference type="NCBI Taxonomy" id="412755"/>
    <lineage>
        <taxon>unclassified sequences</taxon>
        <taxon>metagenomes</taxon>
        <taxon>ecological metagenomes</taxon>
    </lineage>
</organism>
<feature type="non-terminal residue" evidence="1">
    <location>
        <position position="1"/>
    </location>
</feature>
<evidence type="ECO:0008006" key="2">
    <source>
        <dbReference type="Google" id="ProtNLM"/>
    </source>
</evidence>
<reference evidence="1" key="1">
    <citation type="journal article" date="2014" name="Front. Microbiol.">
        <title>High frequency of phylogenetically diverse reductive dehalogenase-homologous genes in deep subseafloor sedimentary metagenomes.</title>
        <authorList>
            <person name="Kawai M."/>
            <person name="Futagami T."/>
            <person name="Toyoda A."/>
            <person name="Takaki Y."/>
            <person name="Nishi S."/>
            <person name="Hori S."/>
            <person name="Arai W."/>
            <person name="Tsubouchi T."/>
            <person name="Morono Y."/>
            <person name="Uchiyama I."/>
            <person name="Ito T."/>
            <person name="Fujiyama A."/>
            <person name="Inagaki F."/>
            <person name="Takami H."/>
        </authorList>
    </citation>
    <scope>NUCLEOTIDE SEQUENCE</scope>
    <source>
        <strain evidence="1">Expedition CK06-06</strain>
    </source>
</reference>